<sequence>MFWPCGVLCLIVMRKVDHLFLHCPSGCIVELCIPFLWRSVGASWSGAGSFVQLAELVREAFFRYLESTLFVLDVDCLEGTQLEYF</sequence>
<evidence type="ECO:0008006" key="3">
    <source>
        <dbReference type="Google" id="ProtNLM"/>
    </source>
</evidence>
<dbReference type="AlphaFoldDB" id="A0A2N9IJB9"/>
<accession>A0A2N9IJB9</accession>
<feature type="signal peptide" evidence="1">
    <location>
        <begin position="1"/>
        <end position="18"/>
    </location>
</feature>
<protein>
    <recommendedName>
        <fullName evidence="3">Secreted protein</fullName>
    </recommendedName>
</protein>
<gene>
    <name evidence="2" type="ORF">FSB_LOCUS52061</name>
</gene>
<keyword evidence="1" id="KW-0732">Signal</keyword>
<evidence type="ECO:0000313" key="2">
    <source>
        <dbReference type="EMBL" id="SPD24179.1"/>
    </source>
</evidence>
<proteinExistence type="predicted"/>
<reference evidence="2" key="1">
    <citation type="submission" date="2018-02" db="EMBL/GenBank/DDBJ databases">
        <authorList>
            <person name="Cohen D.B."/>
            <person name="Kent A.D."/>
        </authorList>
    </citation>
    <scope>NUCLEOTIDE SEQUENCE</scope>
</reference>
<dbReference type="EMBL" id="OIVN01005835">
    <property type="protein sequence ID" value="SPD24179.1"/>
    <property type="molecule type" value="Genomic_DNA"/>
</dbReference>
<evidence type="ECO:0000256" key="1">
    <source>
        <dbReference type="SAM" id="SignalP"/>
    </source>
</evidence>
<organism evidence="2">
    <name type="scientific">Fagus sylvatica</name>
    <name type="common">Beechnut</name>
    <dbReference type="NCBI Taxonomy" id="28930"/>
    <lineage>
        <taxon>Eukaryota</taxon>
        <taxon>Viridiplantae</taxon>
        <taxon>Streptophyta</taxon>
        <taxon>Embryophyta</taxon>
        <taxon>Tracheophyta</taxon>
        <taxon>Spermatophyta</taxon>
        <taxon>Magnoliopsida</taxon>
        <taxon>eudicotyledons</taxon>
        <taxon>Gunneridae</taxon>
        <taxon>Pentapetalae</taxon>
        <taxon>rosids</taxon>
        <taxon>fabids</taxon>
        <taxon>Fagales</taxon>
        <taxon>Fagaceae</taxon>
        <taxon>Fagus</taxon>
    </lineage>
</organism>
<feature type="chain" id="PRO_5014699141" description="Secreted protein" evidence="1">
    <location>
        <begin position="19"/>
        <end position="85"/>
    </location>
</feature>
<name>A0A2N9IJB9_FAGSY</name>